<feature type="transmembrane region" description="Helical" evidence="5">
    <location>
        <begin position="152"/>
        <end position="173"/>
    </location>
</feature>
<reference evidence="6 7" key="1">
    <citation type="submission" date="2016-03" db="EMBL/GenBank/DDBJ databases">
        <authorList>
            <person name="Ploux O."/>
        </authorList>
    </citation>
    <scope>NUCLEOTIDE SEQUENCE [LARGE SCALE GENOMIC DNA]</scope>
    <source>
        <strain evidence="6 7">UAMH 11012</strain>
    </source>
</reference>
<name>A0A1L7XHU7_9HELO</name>
<feature type="transmembrane region" description="Helical" evidence="5">
    <location>
        <begin position="193"/>
        <end position="219"/>
    </location>
</feature>
<keyword evidence="2 5" id="KW-0812">Transmembrane</keyword>
<dbReference type="EMBL" id="FJOG01000027">
    <property type="protein sequence ID" value="CZR64602.1"/>
    <property type="molecule type" value="Genomic_DNA"/>
</dbReference>
<dbReference type="PANTHER" id="PTHR48022:SF14">
    <property type="entry name" value="MAJOR FACILITATOR SUPERFAMILY (MFS) PROFILE DOMAIN-CONTAINING PROTEIN-RELATED"/>
    <property type="match status" value="1"/>
</dbReference>
<dbReference type="GO" id="GO:0016020">
    <property type="term" value="C:membrane"/>
    <property type="evidence" value="ECO:0007669"/>
    <property type="project" value="UniProtKB-SubCell"/>
</dbReference>
<protein>
    <submittedName>
        <fullName evidence="6">Related to quinate transport protein</fullName>
    </submittedName>
</protein>
<evidence type="ECO:0000256" key="5">
    <source>
        <dbReference type="SAM" id="Phobius"/>
    </source>
</evidence>
<dbReference type="Proteomes" id="UP000184330">
    <property type="component" value="Unassembled WGS sequence"/>
</dbReference>
<dbReference type="AlphaFoldDB" id="A0A1L7XHU7"/>
<feature type="transmembrane region" description="Helical" evidence="5">
    <location>
        <begin position="257"/>
        <end position="281"/>
    </location>
</feature>
<dbReference type="InterPro" id="IPR036259">
    <property type="entry name" value="MFS_trans_sf"/>
</dbReference>
<evidence type="ECO:0000256" key="2">
    <source>
        <dbReference type="ARBA" id="ARBA00022692"/>
    </source>
</evidence>
<proteinExistence type="predicted"/>
<feature type="transmembrane region" description="Helical" evidence="5">
    <location>
        <begin position="25"/>
        <end position="54"/>
    </location>
</feature>
<dbReference type="Pfam" id="PF00083">
    <property type="entry name" value="Sugar_tr"/>
    <property type="match status" value="2"/>
</dbReference>
<dbReference type="SUPFAM" id="SSF103473">
    <property type="entry name" value="MFS general substrate transporter"/>
    <property type="match status" value="1"/>
</dbReference>
<evidence type="ECO:0000256" key="1">
    <source>
        <dbReference type="ARBA" id="ARBA00004141"/>
    </source>
</evidence>
<comment type="subcellular location">
    <subcellularLocation>
        <location evidence="1">Membrane</location>
        <topology evidence="1">Multi-pass membrane protein</topology>
    </subcellularLocation>
</comment>
<dbReference type="OrthoDB" id="8120565at2759"/>
<dbReference type="Gene3D" id="1.20.1250.20">
    <property type="entry name" value="MFS general substrate transporter like domains"/>
    <property type="match status" value="2"/>
</dbReference>
<sequence length="313" mass="35433">MGAPLYISEISPPDLRGSQLTLEQLSIVVGAIIAYWITYGTWAIPELLGFVFFFPYSPRWIAMRGREEESLQSLVRLRCLPEDDKRALREWRGILAEVKFQNETIARDFPNPSGIGLELRGWADLFSKKYIPTYHCRCRNLFFQQFSGINAFVYYAPIFFAALGQGYEMSLILSGMVNICQLVAVLPSHPGPALLGVALVYLYVLTYGVSYGPLAWIIPAEIFPNSRRAKGVGVATATIWLSNFVIGVAVPPMLISIGYGTFIFFMCFCLLAAVFSYFFVLEMLGKTLEEMDQVFKYNLGQEEMNIMRQVMYE</sequence>
<keyword evidence="7" id="KW-1185">Reference proteome</keyword>
<evidence type="ECO:0000256" key="4">
    <source>
        <dbReference type="ARBA" id="ARBA00023136"/>
    </source>
</evidence>
<dbReference type="PANTHER" id="PTHR48022">
    <property type="entry name" value="PLASTIDIC GLUCOSE TRANSPORTER 4"/>
    <property type="match status" value="1"/>
</dbReference>
<dbReference type="InterPro" id="IPR050360">
    <property type="entry name" value="MFS_Sugar_Transporters"/>
</dbReference>
<keyword evidence="3 5" id="KW-1133">Transmembrane helix</keyword>
<gene>
    <name evidence="6" type="ORF">PAC_14500</name>
</gene>
<organism evidence="6 7">
    <name type="scientific">Phialocephala subalpina</name>
    <dbReference type="NCBI Taxonomy" id="576137"/>
    <lineage>
        <taxon>Eukaryota</taxon>
        <taxon>Fungi</taxon>
        <taxon>Dikarya</taxon>
        <taxon>Ascomycota</taxon>
        <taxon>Pezizomycotina</taxon>
        <taxon>Leotiomycetes</taxon>
        <taxon>Helotiales</taxon>
        <taxon>Mollisiaceae</taxon>
        <taxon>Phialocephala</taxon>
        <taxon>Phialocephala fortinii species complex</taxon>
    </lineage>
</organism>
<accession>A0A1L7XHU7</accession>
<dbReference type="InterPro" id="IPR005828">
    <property type="entry name" value="MFS_sugar_transport-like"/>
</dbReference>
<evidence type="ECO:0000313" key="6">
    <source>
        <dbReference type="EMBL" id="CZR64602.1"/>
    </source>
</evidence>
<dbReference type="GO" id="GO:0005351">
    <property type="term" value="F:carbohydrate:proton symporter activity"/>
    <property type="evidence" value="ECO:0007669"/>
    <property type="project" value="TreeGrafter"/>
</dbReference>
<evidence type="ECO:0000313" key="7">
    <source>
        <dbReference type="Proteomes" id="UP000184330"/>
    </source>
</evidence>
<feature type="transmembrane region" description="Helical" evidence="5">
    <location>
        <begin position="231"/>
        <end position="251"/>
    </location>
</feature>
<evidence type="ECO:0000256" key="3">
    <source>
        <dbReference type="ARBA" id="ARBA00022989"/>
    </source>
</evidence>
<keyword evidence="4 5" id="KW-0472">Membrane</keyword>